<name>A0AAV6GVP1_9TELE</name>
<feature type="region of interest" description="Disordered" evidence="1">
    <location>
        <begin position="21"/>
        <end position="43"/>
    </location>
</feature>
<sequence length="99" mass="11253">MKRFLMDPTVLAAFKEACGQQPTNLAPRGQTRENAESEDGTLNLQGMDPEAIPYHGLKSIISSLAKGTRHFWKDENRLPWWPENLPFISPSQKRKSIQC</sequence>
<evidence type="ECO:0000313" key="3">
    <source>
        <dbReference type="Proteomes" id="UP000823561"/>
    </source>
</evidence>
<reference evidence="2" key="1">
    <citation type="submission" date="2020-10" db="EMBL/GenBank/DDBJ databases">
        <title>Chromosome-scale genome assembly of the Allis shad, Alosa alosa.</title>
        <authorList>
            <person name="Margot Z."/>
            <person name="Christophe K."/>
            <person name="Cabau C."/>
            <person name="Louis A."/>
            <person name="Berthelot C."/>
            <person name="Parey E."/>
            <person name="Roest Crollius H."/>
            <person name="Montfort J."/>
            <person name="Robinson-Rechavi M."/>
            <person name="Bucao C."/>
            <person name="Bouchez O."/>
            <person name="Gislard M."/>
            <person name="Lluch J."/>
            <person name="Milhes M."/>
            <person name="Lampietro C."/>
            <person name="Lopez Roques C."/>
            <person name="Donnadieu C."/>
            <person name="Braasch I."/>
            <person name="Desvignes T."/>
            <person name="Postlethwait J."/>
            <person name="Bobe J."/>
            <person name="Guiguen Y."/>
        </authorList>
    </citation>
    <scope>NUCLEOTIDE SEQUENCE</scope>
    <source>
        <strain evidence="2">M-15738</strain>
        <tissue evidence="2">Blood</tissue>
    </source>
</reference>
<accession>A0AAV6GVP1</accession>
<dbReference type="AlphaFoldDB" id="A0AAV6GVP1"/>
<proteinExistence type="predicted"/>
<comment type="caution">
    <text evidence="2">The sequence shown here is derived from an EMBL/GenBank/DDBJ whole genome shotgun (WGS) entry which is preliminary data.</text>
</comment>
<evidence type="ECO:0000313" key="2">
    <source>
        <dbReference type="EMBL" id="KAG5278529.1"/>
    </source>
</evidence>
<evidence type="ECO:0000256" key="1">
    <source>
        <dbReference type="SAM" id="MobiDB-lite"/>
    </source>
</evidence>
<keyword evidence="3" id="KW-1185">Reference proteome</keyword>
<dbReference type="Proteomes" id="UP000823561">
    <property type="component" value="Chromosome 7"/>
</dbReference>
<gene>
    <name evidence="2" type="ORF">AALO_G00099970</name>
</gene>
<dbReference type="EMBL" id="JADWDJ010000007">
    <property type="protein sequence ID" value="KAG5278529.1"/>
    <property type="molecule type" value="Genomic_DNA"/>
</dbReference>
<organism evidence="2 3">
    <name type="scientific">Alosa alosa</name>
    <name type="common">allis shad</name>
    <dbReference type="NCBI Taxonomy" id="278164"/>
    <lineage>
        <taxon>Eukaryota</taxon>
        <taxon>Metazoa</taxon>
        <taxon>Chordata</taxon>
        <taxon>Craniata</taxon>
        <taxon>Vertebrata</taxon>
        <taxon>Euteleostomi</taxon>
        <taxon>Actinopterygii</taxon>
        <taxon>Neopterygii</taxon>
        <taxon>Teleostei</taxon>
        <taxon>Clupei</taxon>
        <taxon>Clupeiformes</taxon>
        <taxon>Clupeoidei</taxon>
        <taxon>Clupeidae</taxon>
        <taxon>Alosa</taxon>
    </lineage>
</organism>
<protein>
    <submittedName>
        <fullName evidence="2">Uncharacterized protein</fullName>
    </submittedName>
</protein>